<gene>
    <name evidence="10" type="ORF">GCM10007924_15680</name>
</gene>
<evidence type="ECO:0000256" key="3">
    <source>
        <dbReference type="ARBA" id="ARBA00022553"/>
    </source>
</evidence>
<dbReference type="Gene3D" id="3.30.565.10">
    <property type="entry name" value="Histidine kinase-like ATPase, C-terminal domain"/>
    <property type="match status" value="1"/>
</dbReference>
<sequence length="533" mass="59766">MEKPVHYLESEIRALAQSDPKVDNFLTHTAGDGLWCLDMENPEIEWMDTTFWEMLGYDPDEKEHLSSEWMKCIHPDDIEIALKHFELHCADETFPFDHIVRYFHKSGTILWFQSRGIAIRDTVGNPLRMLGAHKDLTALKKPDNLQLPSVKQYLEQIYEARTRSLQESNDRLKAVFENIVEAVIVINDRGLITHWSISAEKTFGFTPEEAVGKNVSMLMPNPYRDQHDQYLRNYLQSGKGKIIGIGREVQAMRKDGTIFPAELSIGDTKNPHFRQFIGVIRDISDQKAAQTKLEEAARAAHKANEAKSSFLASMSHEFRTPLNAIMGYSELLSGPRSANIVDEKKREYLLDIHAAGSHLLSLVNDILDLSRIESGKEQPSVTSIDVTSLIAQVVDMVRVLADRNWITIETHVHSGAKTLNADHRHMIQILVNLLSNAIKFNEKGGIVKLSARPLTDHGLAFEVADNGFGIDPADQDRIFDSFERTDDVHVRRTGGTGLGLALVKRLTELNGGNITLTSAVGEGTTVAIAFPKN</sequence>
<evidence type="ECO:0000256" key="6">
    <source>
        <dbReference type="ARBA" id="ARBA00023012"/>
    </source>
</evidence>
<evidence type="ECO:0000256" key="5">
    <source>
        <dbReference type="ARBA" id="ARBA00022777"/>
    </source>
</evidence>
<organism evidence="10 11">
    <name type="scientific">Sneathiella chinensis</name>
    <dbReference type="NCBI Taxonomy" id="349750"/>
    <lineage>
        <taxon>Bacteria</taxon>
        <taxon>Pseudomonadati</taxon>
        <taxon>Pseudomonadota</taxon>
        <taxon>Alphaproteobacteria</taxon>
        <taxon>Sneathiellales</taxon>
        <taxon>Sneathiellaceae</taxon>
        <taxon>Sneathiella</taxon>
    </lineage>
</organism>
<dbReference type="SMART" id="SM00091">
    <property type="entry name" value="PAS"/>
    <property type="match status" value="2"/>
</dbReference>
<feature type="domain" description="PAC" evidence="9">
    <location>
        <begin position="96"/>
        <end position="148"/>
    </location>
</feature>
<comment type="catalytic activity">
    <reaction evidence="1">
        <text>ATP + protein L-histidine = ADP + protein N-phospho-L-histidine.</text>
        <dbReference type="EC" id="2.7.13.3"/>
    </reaction>
</comment>
<dbReference type="SMART" id="SM00388">
    <property type="entry name" value="HisKA"/>
    <property type="match status" value="1"/>
</dbReference>
<evidence type="ECO:0000313" key="11">
    <source>
        <dbReference type="Proteomes" id="UP001161409"/>
    </source>
</evidence>
<dbReference type="SMART" id="SM00387">
    <property type="entry name" value="HATPase_c"/>
    <property type="match status" value="1"/>
</dbReference>
<dbReference type="InterPro" id="IPR001610">
    <property type="entry name" value="PAC"/>
</dbReference>
<feature type="domain" description="Histidine kinase" evidence="7">
    <location>
        <begin position="313"/>
        <end position="533"/>
    </location>
</feature>
<dbReference type="PRINTS" id="PR00344">
    <property type="entry name" value="BCTRLSENSOR"/>
</dbReference>
<evidence type="ECO:0000259" key="8">
    <source>
        <dbReference type="PROSITE" id="PS50112"/>
    </source>
</evidence>
<keyword evidence="4" id="KW-0808">Transferase</keyword>
<dbReference type="InterPro" id="IPR005467">
    <property type="entry name" value="His_kinase_dom"/>
</dbReference>
<keyword evidence="11" id="KW-1185">Reference proteome</keyword>
<evidence type="ECO:0000313" key="10">
    <source>
        <dbReference type="EMBL" id="GLQ06347.1"/>
    </source>
</evidence>
<dbReference type="InterPro" id="IPR000014">
    <property type="entry name" value="PAS"/>
</dbReference>
<dbReference type="EC" id="2.7.13.3" evidence="2"/>
<reference evidence="10" key="2">
    <citation type="submission" date="2023-01" db="EMBL/GenBank/DDBJ databases">
        <title>Draft genome sequence of Sneathiella chinensis strain NBRC 103408.</title>
        <authorList>
            <person name="Sun Q."/>
            <person name="Mori K."/>
        </authorList>
    </citation>
    <scope>NUCLEOTIDE SEQUENCE</scope>
    <source>
        <strain evidence="10">NBRC 103408</strain>
    </source>
</reference>
<keyword evidence="6" id="KW-0902">Two-component regulatory system</keyword>
<comment type="caution">
    <text evidence="10">The sequence shown here is derived from an EMBL/GenBank/DDBJ whole genome shotgun (WGS) entry which is preliminary data.</text>
</comment>
<keyword evidence="5" id="KW-0418">Kinase</keyword>
<dbReference type="PROSITE" id="PS50113">
    <property type="entry name" value="PAC"/>
    <property type="match status" value="2"/>
</dbReference>
<dbReference type="InterPro" id="IPR000700">
    <property type="entry name" value="PAS-assoc_C"/>
</dbReference>
<dbReference type="PROSITE" id="PS50109">
    <property type="entry name" value="HIS_KIN"/>
    <property type="match status" value="1"/>
</dbReference>
<dbReference type="NCBIfam" id="TIGR00229">
    <property type="entry name" value="sensory_box"/>
    <property type="match status" value="2"/>
</dbReference>
<accession>A0ABQ5U2D9</accession>
<dbReference type="CDD" id="cd16922">
    <property type="entry name" value="HATPase_EvgS-ArcB-TorS-like"/>
    <property type="match status" value="1"/>
</dbReference>
<dbReference type="RefSeq" id="WP_169560396.1">
    <property type="nucleotide sequence ID" value="NZ_BSNF01000006.1"/>
</dbReference>
<keyword evidence="3" id="KW-0597">Phosphoprotein</keyword>
<dbReference type="InterPro" id="IPR036097">
    <property type="entry name" value="HisK_dim/P_sf"/>
</dbReference>
<dbReference type="InterPro" id="IPR003594">
    <property type="entry name" value="HATPase_dom"/>
</dbReference>
<evidence type="ECO:0000256" key="4">
    <source>
        <dbReference type="ARBA" id="ARBA00022679"/>
    </source>
</evidence>
<dbReference type="PANTHER" id="PTHR43711:SF26">
    <property type="entry name" value="SENSOR HISTIDINE KINASE RCSC"/>
    <property type="match status" value="1"/>
</dbReference>
<proteinExistence type="predicted"/>
<name>A0ABQ5U2D9_9PROT</name>
<dbReference type="SMART" id="SM00086">
    <property type="entry name" value="PAC"/>
    <property type="match status" value="2"/>
</dbReference>
<evidence type="ECO:0000256" key="1">
    <source>
        <dbReference type="ARBA" id="ARBA00000085"/>
    </source>
</evidence>
<protein>
    <recommendedName>
        <fullName evidence="2">histidine kinase</fullName>
        <ecNumber evidence="2">2.7.13.3</ecNumber>
    </recommendedName>
</protein>
<dbReference type="Pfam" id="PF00989">
    <property type="entry name" value="PAS"/>
    <property type="match status" value="1"/>
</dbReference>
<dbReference type="Gene3D" id="3.30.450.20">
    <property type="entry name" value="PAS domain"/>
    <property type="match status" value="2"/>
</dbReference>
<dbReference type="CDD" id="cd00130">
    <property type="entry name" value="PAS"/>
    <property type="match status" value="1"/>
</dbReference>
<dbReference type="PANTHER" id="PTHR43711">
    <property type="entry name" value="TWO-COMPONENT HISTIDINE KINASE"/>
    <property type="match status" value="1"/>
</dbReference>
<dbReference type="PROSITE" id="PS50112">
    <property type="entry name" value="PAS"/>
    <property type="match status" value="1"/>
</dbReference>
<dbReference type="Pfam" id="PF00512">
    <property type="entry name" value="HisKA"/>
    <property type="match status" value="1"/>
</dbReference>
<dbReference type="InterPro" id="IPR003661">
    <property type="entry name" value="HisK_dim/P_dom"/>
</dbReference>
<dbReference type="InterPro" id="IPR036890">
    <property type="entry name" value="HATPase_C_sf"/>
</dbReference>
<dbReference type="InterPro" id="IPR013767">
    <property type="entry name" value="PAS_fold"/>
</dbReference>
<dbReference type="Pfam" id="PF02518">
    <property type="entry name" value="HATPase_c"/>
    <property type="match status" value="1"/>
</dbReference>
<evidence type="ECO:0000259" key="7">
    <source>
        <dbReference type="PROSITE" id="PS50109"/>
    </source>
</evidence>
<evidence type="ECO:0000256" key="2">
    <source>
        <dbReference type="ARBA" id="ARBA00012438"/>
    </source>
</evidence>
<dbReference type="InterPro" id="IPR004358">
    <property type="entry name" value="Sig_transdc_His_kin-like_C"/>
</dbReference>
<dbReference type="InterPro" id="IPR035965">
    <property type="entry name" value="PAS-like_dom_sf"/>
</dbReference>
<reference evidence="10" key="1">
    <citation type="journal article" date="2014" name="Int. J. Syst. Evol. Microbiol.">
        <title>Complete genome of a new Firmicutes species belonging to the dominant human colonic microbiota ('Ruminococcus bicirculans') reveals two chromosomes and a selective capacity to utilize plant glucans.</title>
        <authorList>
            <consortium name="NISC Comparative Sequencing Program"/>
            <person name="Wegmann U."/>
            <person name="Louis P."/>
            <person name="Goesmann A."/>
            <person name="Henrissat B."/>
            <person name="Duncan S.H."/>
            <person name="Flint H.J."/>
        </authorList>
    </citation>
    <scope>NUCLEOTIDE SEQUENCE</scope>
    <source>
        <strain evidence="10">NBRC 103408</strain>
    </source>
</reference>
<dbReference type="Pfam" id="PF08447">
    <property type="entry name" value="PAS_3"/>
    <property type="match status" value="1"/>
</dbReference>
<dbReference type="SUPFAM" id="SSF55874">
    <property type="entry name" value="ATPase domain of HSP90 chaperone/DNA topoisomerase II/histidine kinase"/>
    <property type="match status" value="1"/>
</dbReference>
<dbReference type="EMBL" id="BSNF01000006">
    <property type="protein sequence ID" value="GLQ06347.1"/>
    <property type="molecule type" value="Genomic_DNA"/>
</dbReference>
<dbReference type="InterPro" id="IPR013655">
    <property type="entry name" value="PAS_fold_3"/>
</dbReference>
<evidence type="ECO:0000259" key="9">
    <source>
        <dbReference type="PROSITE" id="PS50113"/>
    </source>
</evidence>
<dbReference type="Gene3D" id="1.10.287.130">
    <property type="match status" value="1"/>
</dbReference>
<feature type="domain" description="PAC" evidence="9">
    <location>
        <begin position="245"/>
        <end position="295"/>
    </location>
</feature>
<feature type="domain" description="PAS" evidence="8">
    <location>
        <begin position="168"/>
        <end position="238"/>
    </location>
</feature>
<dbReference type="CDD" id="cd00082">
    <property type="entry name" value="HisKA"/>
    <property type="match status" value="1"/>
</dbReference>
<dbReference type="Proteomes" id="UP001161409">
    <property type="component" value="Unassembled WGS sequence"/>
</dbReference>
<dbReference type="SUPFAM" id="SSF55785">
    <property type="entry name" value="PYP-like sensor domain (PAS domain)"/>
    <property type="match status" value="2"/>
</dbReference>
<dbReference type="InterPro" id="IPR050736">
    <property type="entry name" value="Sensor_HK_Regulatory"/>
</dbReference>
<dbReference type="SUPFAM" id="SSF47384">
    <property type="entry name" value="Homodimeric domain of signal transducing histidine kinase"/>
    <property type="match status" value="1"/>
</dbReference>